<dbReference type="Pfam" id="PF10646">
    <property type="entry name" value="Germane"/>
    <property type="match status" value="1"/>
</dbReference>
<dbReference type="RefSeq" id="WP_310407709.1">
    <property type="nucleotide sequence ID" value="NZ_JAVDYC010000001.1"/>
</dbReference>
<evidence type="ECO:0000313" key="3">
    <source>
        <dbReference type="EMBL" id="MDR7319832.1"/>
    </source>
</evidence>
<gene>
    <name evidence="3" type="ORF">J2S44_000082</name>
</gene>
<dbReference type="EMBL" id="JAVDYC010000001">
    <property type="protein sequence ID" value="MDR7319832.1"/>
    <property type="molecule type" value="Genomic_DNA"/>
</dbReference>
<sequence>MLPLVCALVLAGCGIPLDDVPREPDNPRPYRSGTATAPGVGSAVERLCLVKDDRITRVQRRLPTARTAPEQLADLFGGPNAAEQADGYTSALTGALPAPRLTLDGAAAVVEIGDWTAHGIRSDEVLAFGQIVCTLTSRPEIGTVEFTSGGRPLTVPRADLSLSDGPLTLVDYDELIT</sequence>
<feature type="region of interest" description="Disordered" evidence="1">
    <location>
        <begin position="18"/>
        <end position="38"/>
    </location>
</feature>
<feature type="compositionally biased region" description="Basic and acidic residues" evidence="1">
    <location>
        <begin position="19"/>
        <end position="28"/>
    </location>
</feature>
<evidence type="ECO:0000256" key="1">
    <source>
        <dbReference type="SAM" id="MobiDB-lite"/>
    </source>
</evidence>
<dbReference type="Proteomes" id="UP001183629">
    <property type="component" value="Unassembled WGS sequence"/>
</dbReference>
<name>A0AAE3ZIY1_9ACTN</name>
<dbReference type="AlphaFoldDB" id="A0AAE3ZIY1"/>
<reference evidence="3 4" key="1">
    <citation type="submission" date="2023-07" db="EMBL/GenBank/DDBJ databases">
        <title>Sequencing the genomes of 1000 actinobacteria strains.</title>
        <authorList>
            <person name="Klenk H.-P."/>
        </authorList>
    </citation>
    <scope>NUCLEOTIDE SEQUENCE [LARGE SCALE GENOMIC DNA]</scope>
    <source>
        <strain evidence="3 4">DSM 44711</strain>
    </source>
</reference>
<feature type="domain" description="GerMN" evidence="2">
    <location>
        <begin position="52"/>
        <end position="154"/>
    </location>
</feature>
<evidence type="ECO:0000259" key="2">
    <source>
        <dbReference type="Pfam" id="PF10646"/>
    </source>
</evidence>
<dbReference type="InterPro" id="IPR019606">
    <property type="entry name" value="GerMN"/>
</dbReference>
<proteinExistence type="predicted"/>
<evidence type="ECO:0000313" key="4">
    <source>
        <dbReference type="Proteomes" id="UP001183629"/>
    </source>
</evidence>
<organism evidence="3 4">
    <name type="scientific">Catenuloplanes niger</name>
    <dbReference type="NCBI Taxonomy" id="587534"/>
    <lineage>
        <taxon>Bacteria</taxon>
        <taxon>Bacillati</taxon>
        <taxon>Actinomycetota</taxon>
        <taxon>Actinomycetes</taxon>
        <taxon>Micromonosporales</taxon>
        <taxon>Micromonosporaceae</taxon>
        <taxon>Catenuloplanes</taxon>
    </lineage>
</organism>
<comment type="caution">
    <text evidence="3">The sequence shown here is derived from an EMBL/GenBank/DDBJ whole genome shotgun (WGS) entry which is preliminary data.</text>
</comment>
<protein>
    <recommendedName>
        <fullName evidence="2">GerMN domain-containing protein</fullName>
    </recommendedName>
</protein>
<keyword evidence="4" id="KW-1185">Reference proteome</keyword>
<accession>A0AAE3ZIY1</accession>